<evidence type="ECO:0000256" key="7">
    <source>
        <dbReference type="ARBA" id="ARBA00023180"/>
    </source>
</evidence>
<comment type="catalytic activity">
    <reaction evidence="1">
        <text>a phosphate monoester + H2O = an alcohol + phosphate</text>
        <dbReference type="Rhea" id="RHEA:15017"/>
        <dbReference type="ChEBI" id="CHEBI:15377"/>
        <dbReference type="ChEBI" id="CHEBI:30879"/>
        <dbReference type="ChEBI" id="CHEBI:43474"/>
        <dbReference type="ChEBI" id="CHEBI:67140"/>
        <dbReference type="EC" id="3.1.3.2"/>
    </reaction>
</comment>
<keyword evidence="9" id="KW-1185">Reference proteome</keyword>
<dbReference type="PROSITE" id="PS00616">
    <property type="entry name" value="HIS_ACID_PHOSPHAT_1"/>
    <property type="match status" value="1"/>
</dbReference>
<dbReference type="GO" id="GO:0003993">
    <property type="term" value="F:acid phosphatase activity"/>
    <property type="evidence" value="ECO:0007669"/>
    <property type="project" value="UniProtKB-EC"/>
</dbReference>
<dbReference type="OMA" id="CDEICPI"/>
<dbReference type="InterPro" id="IPR000560">
    <property type="entry name" value="His_Pase_clade-2"/>
</dbReference>
<dbReference type="EC" id="3.1.3.2" evidence="3"/>
<proteinExistence type="inferred from homology"/>
<evidence type="ECO:0000256" key="2">
    <source>
        <dbReference type="ARBA" id="ARBA00005375"/>
    </source>
</evidence>
<keyword evidence="7" id="KW-0325">Glycoprotein</keyword>
<dbReference type="OrthoDB" id="10257284at2759"/>
<reference evidence="8 9" key="1">
    <citation type="journal article" date="2010" name="Science">
        <title>Genomic comparison of the ants Camponotus floridanus and Harpegnathos saltator.</title>
        <authorList>
            <person name="Bonasio R."/>
            <person name="Zhang G."/>
            <person name="Ye C."/>
            <person name="Mutti N.S."/>
            <person name="Fang X."/>
            <person name="Qin N."/>
            <person name="Donahue G."/>
            <person name="Yang P."/>
            <person name="Li Q."/>
            <person name="Li C."/>
            <person name="Zhang P."/>
            <person name="Huang Z."/>
            <person name="Berger S.L."/>
            <person name="Reinberg D."/>
            <person name="Wang J."/>
            <person name="Liebig J."/>
        </authorList>
    </citation>
    <scope>NUCLEOTIDE SEQUENCE [LARGE SCALE GENOMIC DNA]</scope>
    <source>
        <strain evidence="8 9">R22 G/1</strain>
    </source>
</reference>
<gene>
    <name evidence="8" type="ORF">EAI_14666</name>
</gene>
<dbReference type="STRING" id="610380.E2C1V9"/>
<keyword evidence="4" id="KW-0732">Signal</keyword>
<evidence type="ECO:0000256" key="1">
    <source>
        <dbReference type="ARBA" id="ARBA00000032"/>
    </source>
</evidence>
<sequence>MPTVDHYDERTSLRYLRQSELHLELVQVLMRHGQRTPLLKEFYPKDIYNESSYEPWGISQLTNDGKMTEYRIGTMLRRRYDAFLGPLYHPRDVYAISTDLDRTKMSLQLALAGLYPPQGNQQWNPDLNWFGIPTNYMPGKVDLMRSSCPSYAAALEEVKNTNEIRDKVAFYHDFFKFLSRKTGLTITEPMQVYELYNGLTAQKSMNLTLPEWCTDEVYRMMQELVLLEYDIRSYTTQLKRLNGGFLVKKFIDNMNPKIKHDVKRKIYIYSGHEVNIAAFAKAHNITDNETLPDFGSTFVVEKLRDEHFNFYVRIFYWTGITQKLLLMKLKHCDDVCPMDIYLELMRDVIPSDEEATCLWNNITKEELVQLYSDKLELN</sequence>
<comment type="similarity">
    <text evidence="2">Belongs to the histidine acid phosphatase family.</text>
</comment>
<evidence type="ECO:0000256" key="4">
    <source>
        <dbReference type="ARBA" id="ARBA00022729"/>
    </source>
</evidence>
<dbReference type="PANTHER" id="PTHR11567">
    <property type="entry name" value="ACID PHOSPHATASE-RELATED"/>
    <property type="match status" value="1"/>
</dbReference>
<dbReference type="SUPFAM" id="SSF53254">
    <property type="entry name" value="Phosphoglycerate mutase-like"/>
    <property type="match status" value="1"/>
</dbReference>
<dbReference type="EMBL" id="GL452008">
    <property type="protein sequence ID" value="EFN78071.1"/>
    <property type="molecule type" value="Genomic_DNA"/>
</dbReference>
<dbReference type="Proteomes" id="UP000008237">
    <property type="component" value="Unassembled WGS sequence"/>
</dbReference>
<dbReference type="Gene3D" id="3.40.50.1240">
    <property type="entry name" value="Phosphoglycerate mutase-like"/>
    <property type="match status" value="1"/>
</dbReference>
<dbReference type="InParanoid" id="E2C1V9"/>
<name>E2C1V9_HARSA</name>
<evidence type="ECO:0000313" key="9">
    <source>
        <dbReference type="Proteomes" id="UP000008237"/>
    </source>
</evidence>
<keyword evidence="5" id="KW-0378">Hydrolase</keyword>
<dbReference type="PANTHER" id="PTHR11567:SF211">
    <property type="entry name" value="PROSTATIC ACID PHOSPHATASE"/>
    <property type="match status" value="1"/>
</dbReference>
<dbReference type="InterPro" id="IPR033379">
    <property type="entry name" value="Acid_Pase_AS"/>
</dbReference>
<organism evidence="9">
    <name type="scientific">Harpegnathos saltator</name>
    <name type="common">Jerdon's jumping ant</name>
    <dbReference type="NCBI Taxonomy" id="610380"/>
    <lineage>
        <taxon>Eukaryota</taxon>
        <taxon>Metazoa</taxon>
        <taxon>Ecdysozoa</taxon>
        <taxon>Arthropoda</taxon>
        <taxon>Hexapoda</taxon>
        <taxon>Insecta</taxon>
        <taxon>Pterygota</taxon>
        <taxon>Neoptera</taxon>
        <taxon>Endopterygota</taxon>
        <taxon>Hymenoptera</taxon>
        <taxon>Apocrita</taxon>
        <taxon>Aculeata</taxon>
        <taxon>Formicoidea</taxon>
        <taxon>Formicidae</taxon>
        <taxon>Ponerinae</taxon>
        <taxon>Ponerini</taxon>
        <taxon>Harpegnathos</taxon>
    </lineage>
</organism>
<accession>E2C1V9</accession>
<evidence type="ECO:0000313" key="8">
    <source>
        <dbReference type="EMBL" id="EFN78071.1"/>
    </source>
</evidence>
<evidence type="ECO:0000256" key="3">
    <source>
        <dbReference type="ARBA" id="ARBA00012646"/>
    </source>
</evidence>
<dbReference type="Pfam" id="PF00328">
    <property type="entry name" value="His_Phos_2"/>
    <property type="match status" value="1"/>
</dbReference>
<evidence type="ECO:0000256" key="5">
    <source>
        <dbReference type="ARBA" id="ARBA00022801"/>
    </source>
</evidence>
<protein>
    <recommendedName>
        <fullName evidence="3">acid phosphatase</fullName>
        <ecNumber evidence="3">3.1.3.2</ecNumber>
    </recommendedName>
</protein>
<dbReference type="AlphaFoldDB" id="E2C1V9"/>
<evidence type="ECO:0000256" key="6">
    <source>
        <dbReference type="ARBA" id="ARBA00023157"/>
    </source>
</evidence>
<keyword evidence="6" id="KW-1015">Disulfide bond</keyword>
<dbReference type="InterPro" id="IPR050645">
    <property type="entry name" value="Histidine_acid_phosphatase"/>
</dbReference>
<dbReference type="InterPro" id="IPR029033">
    <property type="entry name" value="His_PPase_superfam"/>
</dbReference>
<dbReference type="CDD" id="cd07061">
    <property type="entry name" value="HP_HAP_like"/>
    <property type="match status" value="1"/>
</dbReference>